<dbReference type="PANTHER" id="PTHR46880:SF8">
    <property type="entry name" value="E3 SUMO-PROTEIN LIGASE KIAA1586"/>
    <property type="match status" value="1"/>
</dbReference>
<dbReference type="InterPro" id="IPR012337">
    <property type="entry name" value="RNaseH-like_sf"/>
</dbReference>
<dbReference type="SUPFAM" id="SSF53098">
    <property type="entry name" value="Ribonuclease H-like"/>
    <property type="match status" value="1"/>
</dbReference>
<dbReference type="PANTHER" id="PTHR46880">
    <property type="entry name" value="RAS-ASSOCIATING DOMAIN-CONTAINING PROTEIN"/>
    <property type="match status" value="1"/>
</dbReference>
<dbReference type="AlphaFoldDB" id="A0A0C2IUF9"/>
<evidence type="ECO:0000313" key="1">
    <source>
        <dbReference type="EMBL" id="KII60482.1"/>
    </source>
</evidence>
<sequence>MDWQAFDHCAIAKESHFEYGNDKMDKLIRRFSGVIPNFHEDLISKIREQYADFKFLIVEKVKGGSIQNFDYVVAYVIRDEDLKELSPLIDIYGTFQASSADCERGFSLMNSIKTKSRNRLQANHMDNLMRIKFYISFGNILDLDAIYSCWMKSKQRRKNMDIND</sequence>
<gene>
    <name evidence="1" type="ORF">RF11_08410</name>
</gene>
<proteinExistence type="predicted"/>
<dbReference type="Proteomes" id="UP000031668">
    <property type="component" value="Unassembled WGS sequence"/>
</dbReference>
<comment type="caution">
    <text evidence="1">The sequence shown here is derived from an EMBL/GenBank/DDBJ whole genome shotgun (WGS) entry which is preliminary data.</text>
</comment>
<keyword evidence="2" id="KW-1185">Reference proteome</keyword>
<dbReference type="EMBL" id="JWZT01005600">
    <property type="protein sequence ID" value="KII60482.1"/>
    <property type="molecule type" value="Genomic_DNA"/>
</dbReference>
<accession>A0A0C2IUF9</accession>
<protein>
    <recommendedName>
        <fullName evidence="3">HAT C-terminal dimerisation domain-containing protein</fullName>
    </recommendedName>
</protein>
<evidence type="ECO:0000313" key="2">
    <source>
        <dbReference type="Proteomes" id="UP000031668"/>
    </source>
</evidence>
<evidence type="ECO:0008006" key="3">
    <source>
        <dbReference type="Google" id="ProtNLM"/>
    </source>
</evidence>
<organism evidence="1 2">
    <name type="scientific">Thelohanellus kitauei</name>
    <name type="common">Myxosporean</name>
    <dbReference type="NCBI Taxonomy" id="669202"/>
    <lineage>
        <taxon>Eukaryota</taxon>
        <taxon>Metazoa</taxon>
        <taxon>Cnidaria</taxon>
        <taxon>Myxozoa</taxon>
        <taxon>Myxosporea</taxon>
        <taxon>Bivalvulida</taxon>
        <taxon>Platysporina</taxon>
        <taxon>Myxobolidae</taxon>
        <taxon>Thelohanellus</taxon>
    </lineage>
</organism>
<reference evidence="1 2" key="1">
    <citation type="journal article" date="2014" name="Genome Biol. Evol.">
        <title>The genome of the myxosporean Thelohanellus kitauei shows adaptations to nutrient acquisition within its fish host.</title>
        <authorList>
            <person name="Yang Y."/>
            <person name="Xiong J."/>
            <person name="Zhou Z."/>
            <person name="Huo F."/>
            <person name="Miao W."/>
            <person name="Ran C."/>
            <person name="Liu Y."/>
            <person name="Zhang J."/>
            <person name="Feng J."/>
            <person name="Wang M."/>
            <person name="Wang M."/>
            <person name="Wang L."/>
            <person name="Yao B."/>
        </authorList>
    </citation>
    <scope>NUCLEOTIDE SEQUENCE [LARGE SCALE GENOMIC DNA]</scope>
    <source>
        <strain evidence="1">Wuqing</strain>
    </source>
</reference>
<name>A0A0C2IUF9_THEKT</name>
<dbReference type="OrthoDB" id="5979169at2759"/>